<dbReference type="AlphaFoldDB" id="A0A0M0JG89"/>
<dbReference type="Gene3D" id="1.20.920.20">
    <property type="match status" value="1"/>
</dbReference>
<feature type="coiled-coil region" evidence="1">
    <location>
        <begin position="115"/>
        <end position="177"/>
    </location>
</feature>
<protein>
    <recommendedName>
        <fullName evidence="4">Dynein heavy chain coiled coil stalk domain-containing protein</fullName>
    </recommendedName>
</protein>
<dbReference type="PANTHER" id="PTHR45703:SF36">
    <property type="entry name" value="DYNEIN HEAVY CHAIN, CYTOPLASMIC"/>
    <property type="match status" value="1"/>
</dbReference>
<dbReference type="Proteomes" id="UP000037460">
    <property type="component" value="Unassembled WGS sequence"/>
</dbReference>
<comment type="caution">
    <text evidence="2">The sequence shown here is derived from an EMBL/GenBank/DDBJ whole genome shotgun (WGS) entry which is preliminary data.</text>
</comment>
<keyword evidence="1" id="KW-0175">Coiled coil</keyword>
<reference evidence="3" key="1">
    <citation type="journal article" date="2015" name="PLoS Genet.">
        <title>Genome Sequence and Transcriptome Analyses of Chrysochromulina tobin: Metabolic Tools for Enhanced Algal Fitness in the Prominent Order Prymnesiales (Haptophyceae).</title>
        <authorList>
            <person name="Hovde B.T."/>
            <person name="Deodato C.R."/>
            <person name="Hunsperger H.M."/>
            <person name="Ryken S.A."/>
            <person name="Yost W."/>
            <person name="Jha R.K."/>
            <person name="Patterson J."/>
            <person name="Monnat R.J. Jr."/>
            <person name="Barlow S.B."/>
            <person name="Starkenburg S.R."/>
            <person name="Cattolico R.A."/>
        </authorList>
    </citation>
    <scope>NUCLEOTIDE SEQUENCE</scope>
    <source>
        <strain evidence="3">CCMP291</strain>
    </source>
</reference>
<evidence type="ECO:0000313" key="2">
    <source>
        <dbReference type="EMBL" id="KOO25616.1"/>
    </source>
</evidence>
<dbReference type="GO" id="GO:0045505">
    <property type="term" value="F:dynein intermediate chain binding"/>
    <property type="evidence" value="ECO:0007669"/>
    <property type="project" value="InterPro"/>
</dbReference>
<evidence type="ECO:0008006" key="4">
    <source>
        <dbReference type="Google" id="ProtNLM"/>
    </source>
</evidence>
<accession>A0A0M0JG89</accession>
<proteinExistence type="predicted"/>
<sequence>MGASSGASGGAIPGKSVNVAGGAGGIRDLAGAAVAMSTIAAPWEAVRGTLQKNFVKRVQSFDAARISMGVCAAVRAALPAGAGGLAAVDKASTACGPLYSWACASLELAARLHEAAPLAAEIAQLELELRALAERRAATQAENVLLHETRRTLQAEREALRKEVEEEALREQQAEAKHTIVEAHQVHR</sequence>
<dbReference type="InterPro" id="IPR026983">
    <property type="entry name" value="DHC"/>
</dbReference>
<gene>
    <name evidence="2" type="ORF">Ctob_000344</name>
</gene>
<name>A0A0M0JG89_9EUKA</name>
<dbReference type="GO" id="GO:0051959">
    <property type="term" value="F:dynein light intermediate chain binding"/>
    <property type="evidence" value="ECO:0007669"/>
    <property type="project" value="InterPro"/>
</dbReference>
<dbReference type="GO" id="GO:0030286">
    <property type="term" value="C:dynein complex"/>
    <property type="evidence" value="ECO:0007669"/>
    <property type="project" value="InterPro"/>
</dbReference>
<evidence type="ECO:0000256" key="1">
    <source>
        <dbReference type="SAM" id="Coils"/>
    </source>
</evidence>
<organism evidence="2 3">
    <name type="scientific">Chrysochromulina tobinii</name>
    <dbReference type="NCBI Taxonomy" id="1460289"/>
    <lineage>
        <taxon>Eukaryota</taxon>
        <taxon>Haptista</taxon>
        <taxon>Haptophyta</taxon>
        <taxon>Prymnesiophyceae</taxon>
        <taxon>Prymnesiales</taxon>
        <taxon>Chrysochromulinaceae</taxon>
        <taxon>Chrysochromulina</taxon>
    </lineage>
</organism>
<dbReference type="EMBL" id="JWZX01002949">
    <property type="protein sequence ID" value="KOO25616.1"/>
    <property type="molecule type" value="Genomic_DNA"/>
</dbReference>
<dbReference type="PANTHER" id="PTHR45703">
    <property type="entry name" value="DYNEIN HEAVY CHAIN"/>
    <property type="match status" value="1"/>
</dbReference>
<dbReference type="GO" id="GO:0007018">
    <property type="term" value="P:microtubule-based movement"/>
    <property type="evidence" value="ECO:0007669"/>
    <property type="project" value="InterPro"/>
</dbReference>
<keyword evidence="3" id="KW-1185">Reference proteome</keyword>
<evidence type="ECO:0000313" key="3">
    <source>
        <dbReference type="Proteomes" id="UP000037460"/>
    </source>
</evidence>